<evidence type="ECO:0000256" key="1">
    <source>
        <dbReference type="SAM" id="Phobius"/>
    </source>
</evidence>
<evidence type="ECO:0000259" key="2">
    <source>
        <dbReference type="Pfam" id="PF07885"/>
    </source>
</evidence>
<dbReference type="Proteomes" id="UP000777935">
    <property type="component" value="Unassembled WGS sequence"/>
</dbReference>
<organism evidence="3 4">
    <name type="scientific">Parasulfitobacter algicola</name>
    <dbReference type="NCBI Taxonomy" id="2614809"/>
    <lineage>
        <taxon>Bacteria</taxon>
        <taxon>Pseudomonadati</taxon>
        <taxon>Pseudomonadota</taxon>
        <taxon>Alphaproteobacteria</taxon>
        <taxon>Rhodobacterales</taxon>
        <taxon>Roseobacteraceae</taxon>
        <taxon>Parasulfitobacter</taxon>
    </lineage>
</organism>
<proteinExistence type="predicted"/>
<protein>
    <submittedName>
        <fullName evidence="3">Two pore domain potassium channel family protein</fullName>
    </submittedName>
</protein>
<keyword evidence="3" id="KW-0407">Ion channel</keyword>
<reference evidence="3 4" key="1">
    <citation type="submission" date="2020-06" db="EMBL/GenBank/DDBJ databases">
        <title>Sulfitobacter algicola sp. nov., isolated from green algae.</title>
        <authorList>
            <person name="Wang C."/>
        </authorList>
    </citation>
    <scope>NUCLEOTIDE SEQUENCE [LARGE SCALE GENOMIC DNA]</scope>
    <source>
        <strain evidence="3 4">1151</strain>
    </source>
</reference>
<dbReference type="SUPFAM" id="SSF81324">
    <property type="entry name" value="Voltage-gated potassium channels"/>
    <property type="match status" value="1"/>
</dbReference>
<feature type="transmembrane region" description="Helical" evidence="1">
    <location>
        <begin position="112"/>
        <end position="135"/>
    </location>
</feature>
<keyword evidence="1" id="KW-0812">Transmembrane</keyword>
<dbReference type="RefSeq" id="WP_174138687.1">
    <property type="nucleotide sequence ID" value="NZ_JABUFE010000007.1"/>
</dbReference>
<keyword evidence="3" id="KW-0813">Transport</keyword>
<evidence type="ECO:0000313" key="3">
    <source>
        <dbReference type="EMBL" id="NSX55547.1"/>
    </source>
</evidence>
<dbReference type="EMBL" id="JABUFE010000007">
    <property type="protein sequence ID" value="NSX55547.1"/>
    <property type="molecule type" value="Genomic_DNA"/>
</dbReference>
<comment type="caution">
    <text evidence="3">The sequence shown here is derived from an EMBL/GenBank/DDBJ whole genome shotgun (WGS) entry which is preliminary data.</text>
</comment>
<evidence type="ECO:0000313" key="4">
    <source>
        <dbReference type="Proteomes" id="UP000777935"/>
    </source>
</evidence>
<sequence>MSSFQQILLGSGLLATSAIIHVLAVALSVPVFKVFAGIVPNDRRPLRRIILFLMLTIGVLVAAHTVQIWTWAVVFILISDLPDLPTSFYFATVTYTTLGYGDIVLGEGARIVATFCAITGLLTFGISTAFLIGVLSKVLPESLGDE</sequence>
<feature type="transmembrane region" description="Helical" evidence="1">
    <location>
        <begin position="84"/>
        <end position="105"/>
    </location>
</feature>
<keyword evidence="1" id="KW-0472">Membrane</keyword>
<keyword evidence="1" id="KW-1133">Transmembrane helix</keyword>
<accession>A0ABX2IRM6</accession>
<name>A0ABX2IRM6_9RHOB</name>
<feature type="transmembrane region" description="Helical" evidence="1">
    <location>
        <begin position="12"/>
        <end position="38"/>
    </location>
</feature>
<feature type="transmembrane region" description="Helical" evidence="1">
    <location>
        <begin position="50"/>
        <end position="78"/>
    </location>
</feature>
<dbReference type="Gene3D" id="1.10.287.70">
    <property type="match status" value="1"/>
</dbReference>
<dbReference type="InterPro" id="IPR013099">
    <property type="entry name" value="K_chnl_dom"/>
</dbReference>
<feature type="domain" description="Potassium channel" evidence="2">
    <location>
        <begin position="68"/>
        <end position="136"/>
    </location>
</feature>
<gene>
    <name evidence="3" type="ORF">HRQ87_12105</name>
</gene>
<keyword evidence="3" id="KW-0406">Ion transport</keyword>
<dbReference type="GO" id="GO:0034220">
    <property type="term" value="P:monoatomic ion transmembrane transport"/>
    <property type="evidence" value="ECO:0007669"/>
    <property type="project" value="UniProtKB-KW"/>
</dbReference>
<dbReference type="Pfam" id="PF07885">
    <property type="entry name" value="Ion_trans_2"/>
    <property type="match status" value="1"/>
</dbReference>
<keyword evidence="4" id="KW-1185">Reference proteome</keyword>